<protein>
    <submittedName>
        <fullName evidence="1">Uncharacterized protein</fullName>
    </submittedName>
</protein>
<sequence>MSKLNKTYAESQTAAIANLTEHASYDKATAHTTFSAEKFSLPEGVTPESIKTHKDLFIDITGAIEEATAQQTLAAHKADEKILTTTGSLELGGVVFTSQHHLKQKVGEHDLFGGSVTSVDYIYSPEATEWAASMRANNASIAEDLFK</sequence>
<gene>
    <name evidence="1" type="ORF">CPT_Miami_240</name>
</gene>
<dbReference type="EMBL" id="MT701590">
    <property type="protein sequence ID" value="QPB09335.1"/>
    <property type="molecule type" value="Genomic_DNA"/>
</dbReference>
<evidence type="ECO:0000313" key="2">
    <source>
        <dbReference type="Proteomes" id="UP000662782"/>
    </source>
</evidence>
<evidence type="ECO:0000313" key="1">
    <source>
        <dbReference type="EMBL" id="QPB09335.1"/>
    </source>
</evidence>
<keyword evidence="2" id="KW-1185">Reference proteome</keyword>
<organism evidence="1 2">
    <name type="scientific">Klebsiella phage Miami</name>
    <dbReference type="NCBI Taxonomy" id="2767581"/>
    <lineage>
        <taxon>Viruses</taxon>
        <taxon>Duplodnaviria</taxon>
        <taxon>Heunggongvirae</taxon>
        <taxon>Uroviricota</taxon>
        <taxon>Caudoviricetes</taxon>
        <taxon>Chimalliviridae</taxon>
        <taxon>Miamivirus</taxon>
        <taxon>Miamivirus miami</taxon>
    </lineage>
</organism>
<name>A0A873WMN1_9CAUD</name>
<proteinExistence type="predicted"/>
<reference evidence="1 2" key="1">
    <citation type="submission" date="2020-07" db="EMBL/GenBank/DDBJ databases">
        <title>Complete genome sequence of Klebsiella pneumoniae phage Miami.</title>
        <authorList>
            <person name="Mora D.A."/>
            <person name="Lessor L."/>
            <person name="Gill J."/>
            <person name="Liu M."/>
        </authorList>
    </citation>
    <scope>NUCLEOTIDE SEQUENCE [LARGE SCALE GENOMIC DNA]</scope>
</reference>
<dbReference type="Proteomes" id="UP000662782">
    <property type="component" value="Segment"/>
</dbReference>
<accession>A0A873WMN1</accession>